<feature type="transmembrane region" description="Helical" evidence="6">
    <location>
        <begin position="39"/>
        <end position="61"/>
    </location>
</feature>
<dbReference type="PANTHER" id="PTHR16119:SF17">
    <property type="entry name" value="TRANSMEMBRANE PROTEIN 144"/>
    <property type="match status" value="1"/>
</dbReference>
<evidence type="ECO:0000256" key="4">
    <source>
        <dbReference type="ARBA" id="ARBA00022989"/>
    </source>
</evidence>
<evidence type="ECO:0000256" key="5">
    <source>
        <dbReference type="ARBA" id="ARBA00023136"/>
    </source>
</evidence>
<dbReference type="AlphaFoldDB" id="A0AA49GSD0"/>
<dbReference type="GO" id="GO:0015144">
    <property type="term" value="F:carbohydrate transmembrane transporter activity"/>
    <property type="evidence" value="ECO:0007669"/>
    <property type="project" value="InterPro"/>
</dbReference>
<sequence>MFIVQSYTTAVILLLITMLCWGSWANTQKLATQRWPFPLFYWDYALGIVLLSLLFGITIGSSGEGGRSFWEDLQQASGSSLGSALLGGVVFNIANLLLVAAIDIAGMAVAFPVGIGLALVLGVIVNYVAVPVGNPWLLFLGILLVTMAIVLDALAYRQKERGRKISSQGLWLSIIAGVLMGFFFRFVAASVATDFEYPQAGLMTPYSAVFVFSIGVFLSNFMWNTFFMYRPLKGSSVTYKDYFSQGNARLHLIGMLGGAIWCVGMSLSMLASEQAGFAISYGLGQGATMIAAGWGVFVWKEFAGAAPRVQRLIYAMFACFLLGLSLVIVARLV</sequence>
<dbReference type="InterPro" id="IPR009834">
    <property type="entry name" value="Ureide_permease"/>
</dbReference>
<comment type="similarity">
    <text evidence="2">Belongs to the GRP transporter (TC 2.A.7.5) family.</text>
</comment>
<evidence type="ECO:0000256" key="2">
    <source>
        <dbReference type="ARBA" id="ARBA00006117"/>
    </source>
</evidence>
<dbReference type="EMBL" id="CP120682">
    <property type="protein sequence ID" value="WKN39079.1"/>
    <property type="molecule type" value="Genomic_DNA"/>
</dbReference>
<accession>A0AA49GSD0</accession>
<dbReference type="PANTHER" id="PTHR16119">
    <property type="entry name" value="TRANSMEMBRANE PROTEIN 144"/>
    <property type="match status" value="1"/>
</dbReference>
<feature type="transmembrane region" description="Helical" evidence="6">
    <location>
        <begin position="250"/>
        <end position="271"/>
    </location>
</feature>
<gene>
    <name evidence="7" type="ORF">K4G66_10255</name>
</gene>
<feature type="transmembrane region" description="Helical" evidence="6">
    <location>
        <begin position="81"/>
        <end position="102"/>
    </location>
</feature>
<keyword evidence="3 6" id="KW-0812">Transmembrane</keyword>
<feature type="transmembrane region" description="Helical" evidence="6">
    <location>
        <begin position="109"/>
        <end position="130"/>
    </location>
</feature>
<reference evidence="7" key="2">
    <citation type="journal article" date="2024" name="Antonie Van Leeuwenhoek">
        <title>Roseihalotalea indica gen. nov., sp. nov., a halophilic Bacteroidetes from mesopelagic Southwest Indian Ocean with higher carbohydrate metabolic potential.</title>
        <authorList>
            <person name="Chen B."/>
            <person name="Zhang M."/>
            <person name="Lin D."/>
            <person name="Ye J."/>
            <person name="Tang K."/>
        </authorList>
    </citation>
    <scope>NUCLEOTIDE SEQUENCE</scope>
    <source>
        <strain evidence="7">TK19036</strain>
    </source>
</reference>
<organism evidence="7">
    <name type="scientific">Roseihalotalea indica</name>
    <dbReference type="NCBI Taxonomy" id="2867963"/>
    <lineage>
        <taxon>Bacteria</taxon>
        <taxon>Pseudomonadati</taxon>
        <taxon>Bacteroidota</taxon>
        <taxon>Cytophagia</taxon>
        <taxon>Cytophagales</taxon>
        <taxon>Catalimonadaceae</taxon>
        <taxon>Roseihalotalea</taxon>
    </lineage>
</organism>
<keyword evidence="4 6" id="KW-1133">Transmembrane helix</keyword>
<feature type="transmembrane region" description="Helical" evidence="6">
    <location>
        <begin position="277"/>
        <end position="299"/>
    </location>
</feature>
<proteinExistence type="inferred from homology"/>
<evidence type="ECO:0000313" key="7">
    <source>
        <dbReference type="EMBL" id="WKN39079.1"/>
    </source>
</evidence>
<feature type="transmembrane region" description="Helical" evidence="6">
    <location>
        <begin position="136"/>
        <end position="157"/>
    </location>
</feature>
<feature type="transmembrane region" description="Helical" evidence="6">
    <location>
        <begin position="311"/>
        <end position="332"/>
    </location>
</feature>
<evidence type="ECO:0000256" key="6">
    <source>
        <dbReference type="SAM" id="Phobius"/>
    </source>
</evidence>
<feature type="transmembrane region" description="Helical" evidence="6">
    <location>
        <begin position="169"/>
        <end position="188"/>
    </location>
</feature>
<feature type="transmembrane region" description="Helical" evidence="6">
    <location>
        <begin position="6"/>
        <end position="27"/>
    </location>
</feature>
<feature type="transmembrane region" description="Helical" evidence="6">
    <location>
        <begin position="208"/>
        <end position="229"/>
    </location>
</feature>
<keyword evidence="5 6" id="KW-0472">Membrane</keyword>
<evidence type="ECO:0000256" key="3">
    <source>
        <dbReference type="ARBA" id="ARBA00022692"/>
    </source>
</evidence>
<protein>
    <submittedName>
        <fullName evidence="7">Multidrug DMT transporter permease</fullName>
    </submittedName>
</protein>
<reference evidence="7" key="1">
    <citation type="journal article" date="2023" name="Comput. Struct. Biotechnol. J.">
        <title>Discovery of a novel marine Bacteroidetes with a rich repertoire of carbohydrate-active enzymes.</title>
        <authorList>
            <person name="Chen B."/>
            <person name="Liu G."/>
            <person name="Chen Q."/>
            <person name="Wang H."/>
            <person name="Liu L."/>
            <person name="Tang K."/>
        </authorList>
    </citation>
    <scope>NUCLEOTIDE SEQUENCE</scope>
    <source>
        <strain evidence="7">TK19036</strain>
    </source>
</reference>
<evidence type="ECO:0000256" key="1">
    <source>
        <dbReference type="ARBA" id="ARBA00004141"/>
    </source>
</evidence>
<dbReference type="GO" id="GO:0016020">
    <property type="term" value="C:membrane"/>
    <property type="evidence" value="ECO:0007669"/>
    <property type="project" value="UniProtKB-SubCell"/>
</dbReference>
<dbReference type="Pfam" id="PF07168">
    <property type="entry name" value="Ureide_permease"/>
    <property type="match status" value="1"/>
</dbReference>
<dbReference type="InterPro" id="IPR010651">
    <property type="entry name" value="Sugar_transport"/>
</dbReference>
<comment type="subcellular location">
    <subcellularLocation>
        <location evidence="1">Membrane</location>
        <topology evidence="1">Multi-pass membrane protein</topology>
    </subcellularLocation>
</comment>
<name>A0AA49GSD0_9BACT</name>